<organism evidence="1 2">
    <name type="scientific">Marasmiellus scandens</name>
    <dbReference type="NCBI Taxonomy" id="2682957"/>
    <lineage>
        <taxon>Eukaryota</taxon>
        <taxon>Fungi</taxon>
        <taxon>Dikarya</taxon>
        <taxon>Basidiomycota</taxon>
        <taxon>Agaricomycotina</taxon>
        <taxon>Agaricomycetes</taxon>
        <taxon>Agaricomycetidae</taxon>
        <taxon>Agaricales</taxon>
        <taxon>Marasmiineae</taxon>
        <taxon>Omphalotaceae</taxon>
        <taxon>Marasmiellus</taxon>
    </lineage>
</organism>
<evidence type="ECO:0000313" key="2">
    <source>
        <dbReference type="Proteomes" id="UP001498398"/>
    </source>
</evidence>
<protein>
    <submittedName>
        <fullName evidence="1">Uncharacterized protein</fullName>
    </submittedName>
</protein>
<gene>
    <name evidence="1" type="ORF">VKT23_000018</name>
</gene>
<name>A0ABR1K8Y7_9AGAR</name>
<dbReference type="Proteomes" id="UP001498398">
    <property type="component" value="Unassembled WGS sequence"/>
</dbReference>
<comment type="caution">
    <text evidence="1">The sequence shown here is derived from an EMBL/GenBank/DDBJ whole genome shotgun (WGS) entry which is preliminary data.</text>
</comment>
<dbReference type="EMBL" id="JBANRG010000001">
    <property type="protein sequence ID" value="KAK7471916.1"/>
    <property type="molecule type" value="Genomic_DNA"/>
</dbReference>
<reference evidence="1 2" key="1">
    <citation type="submission" date="2024-01" db="EMBL/GenBank/DDBJ databases">
        <title>A draft genome for the cacao thread blight pathogen Marasmiellus scandens.</title>
        <authorList>
            <person name="Baruah I.K."/>
            <person name="Leung J."/>
            <person name="Bukari Y."/>
            <person name="Amoako-Attah I."/>
            <person name="Meinhardt L.W."/>
            <person name="Bailey B.A."/>
            <person name="Cohen S.P."/>
        </authorList>
    </citation>
    <scope>NUCLEOTIDE SEQUENCE [LARGE SCALE GENOMIC DNA]</scope>
    <source>
        <strain evidence="1 2">GH-19</strain>
    </source>
</reference>
<keyword evidence="2" id="KW-1185">Reference proteome</keyword>
<evidence type="ECO:0000313" key="1">
    <source>
        <dbReference type="EMBL" id="KAK7471916.1"/>
    </source>
</evidence>
<accession>A0ABR1K8Y7</accession>
<sequence length="361" mass="41528">MDLTNLQTEGILIPRNDYWEEFRLAYWGNTRVLDKLRTNRILELPLHASREAFTPVELLAGTSVGVLGGKWSHFVYVRDEYDFVYNRLRDLKELRGGVIVTGNRGIGKSLFNLYGLVRQLINQETTVLQIGLSRPMLFHASGVYELADHLQPRHLLTTPPLWCFHDNYAREDPKLKKPPNVNTALCFVVFTVSSDDQRTASLRAASDPYEILYMNPWNDECERKEFLGLLGKKDLYYDVVGPSMRDIIRSLKLGSTQWFTEKVKEYMDERTNWDQIIQANMTRTRTRTASSLPHLLFAVTRDETQLDCFKADFKSPWVEEYFTAQLPAVARFSSGLSETTLQGKEGTGTHILGTFGDWKRA</sequence>
<proteinExistence type="predicted"/>